<dbReference type="Proteomes" id="UP001056426">
    <property type="component" value="Chromosome"/>
</dbReference>
<name>A0A9J6ZQ84_9BACT</name>
<evidence type="ECO:0000259" key="1">
    <source>
        <dbReference type="PROSITE" id="PS50123"/>
    </source>
</evidence>
<proteinExistence type="predicted"/>
<dbReference type="InterPro" id="IPR050903">
    <property type="entry name" value="Bact_Chemotaxis_MeTrfase"/>
</dbReference>
<evidence type="ECO:0000313" key="2">
    <source>
        <dbReference type="EMBL" id="URW79837.1"/>
    </source>
</evidence>
<protein>
    <submittedName>
        <fullName evidence="2">Protein-glutamate O-methyltransferase CheR</fullName>
    </submittedName>
</protein>
<dbReference type="SMART" id="SM00138">
    <property type="entry name" value="MeTrc"/>
    <property type="match status" value="1"/>
</dbReference>
<feature type="domain" description="CheR-type methyltransferase" evidence="1">
    <location>
        <begin position="10"/>
        <end position="278"/>
    </location>
</feature>
<dbReference type="InterPro" id="IPR000780">
    <property type="entry name" value="CheR_MeTrfase"/>
</dbReference>
<dbReference type="SUPFAM" id="SSF53335">
    <property type="entry name" value="S-adenosyl-L-methionine-dependent methyltransferases"/>
    <property type="match status" value="1"/>
</dbReference>
<dbReference type="PANTHER" id="PTHR24422">
    <property type="entry name" value="CHEMOTAXIS PROTEIN METHYLTRANSFERASE"/>
    <property type="match status" value="1"/>
</dbReference>
<reference evidence="2" key="2">
    <citation type="submission" date="2022-06" db="EMBL/GenBank/DDBJ databases">
        <title>Xiashengella guii gen. nov. sp. nov., a bacterium isolated form anaerobic digestion tank.</title>
        <authorList>
            <person name="Huang H."/>
        </authorList>
    </citation>
    <scope>NUCLEOTIDE SEQUENCE</scope>
    <source>
        <strain evidence="2">Ai-910</strain>
    </source>
</reference>
<dbReference type="Gene3D" id="3.40.50.150">
    <property type="entry name" value="Vaccinia Virus protein VP39"/>
    <property type="match status" value="1"/>
</dbReference>
<dbReference type="GO" id="GO:0008757">
    <property type="term" value="F:S-adenosylmethionine-dependent methyltransferase activity"/>
    <property type="evidence" value="ECO:0007669"/>
    <property type="project" value="InterPro"/>
</dbReference>
<keyword evidence="3" id="KW-1185">Reference proteome</keyword>
<evidence type="ECO:0000313" key="3">
    <source>
        <dbReference type="Proteomes" id="UP001056426"/>
    </source>
</evidence>
<dbReference type="EMBL" id="CP098400">
    <property type="protein sequence ID" value="URW79837.1"/>
    <property type="molecule type" value="Genomic_DNA"/>
</dbReference>
<dbReference type="PRINTS" id="PR00996">
    <property type="entry name" value="CHERMTFRASE"/>
</dbReference>
<dbReference type="KEGG" id="alkq:M9189_00500"/>
<dbReference type="InterPro" id="IPR029063">
    <property type="entry name" value="SAM-dependent_MTases_sf"/>
</dbReference>
<organism evidence="2 3">
    <name type="scientific">Xiashengella succiniciproducens</name>
    <dbReference type="NCBI Taxonomy" id="2949635"/>
    <lineage>
        <taxon>Bacteria</taxon>
        <taxon>Pseudomonadati</taxon>
        <taxon>Bacteroidota</taxon>
        <taxon>Bacteroidia</taxon>
        <taxon>Marinilabiliales</taxon>
        <taxon>Marinilabiliaceae</taxon>
        <taxon>Xiashengella</taxon>
    </lineage>
</organism>
<reference evidence="2" key="1">
    <citation type="submission" date="2022-05" db="EMBL/GenBank/DDBJ databases">
        <authorList>
            <person name="Sun X."/>
        </authorList>
    </citation>
    <scope>NUCLEOTIDE SEQUENCE</scope>
    <source>
        <strain evidence="2">Ai-910</strain>
    </source>
</reference>
<dbReference type="PROSITE" id="PS50123">
    <property type="entry name" value="CHER"/>
    <property type="match status" value="1"/>
</dbReference>
<sequence>MQDRESGWTYREFLQALKECSPYDFSEYSDNSISRRIQKVMQDNNLTMEELIYRIRTNTQFVEQVVEAITVNTTELFRDPEVWQYILHKLLPHFSSYKKINIWHAGCSTGQEVYSLMVLLDHLNLLDKADIYATDISRNAIENAKKGVFRYSFNYINYNRNFKAVFGENDAPDFRKYFTCNEGKDTISVVPEFLNKVKYIRHDLVSTKLPFYNRFDLIFCRNVIIYFNPSLQSKIIQMFHNQLFPGSSLILGSHETISGFMNTKFTKNGPVYTRTNAFHFKY</sequence>
<dbReference type="RefSeq" id="WP_250723952.1">
    <property type="nucleotide sequence ID" value="NZ_CP098400.1"/>
</dbReference>
<dbReference type="Pfam" id="PF01739">
    <property type="entry name" value="CheR"/>
    <property type="match status" value="1"/>
</dbReference>
<dbReference type="PANTHER" id="PTHR24422:SF8">
    <property type="entry name" value="CHEMOTAXIS PROTEIN"/>
    <property type="match status" value="1"/>
</dbReference>
<gene>
    <name evidence="2" type="ORF">M9189_00500</name>
</gene>
<accession>A0A9J6ZQ84</accession>
<dbReference type="InterPro" id="IPR022642">
    <property type="entry name" value="CheR_C"/>
</dbReference>
<dbReference type="AlphaFoldDB" id="A0A9J6ZQ84"/>